<evidence type="ECO:0000313" key="6">
    <source>
        <dbReference type="Proteomes" id="UP000316316"/>
    </source>
</evidence>
<proteinExistence type="predicted"/>
<feature type="domain" description="MucBP" evidence="4">
    <location>
        <begin position="286"/>
        <end position="347"/>
    </location>
</feature>
<dbReference type="NCBIfam" id="TIGR01167">
    <property type="entry name" value="LPXTG_anchor"/>
    <property type="match status" value="1"/>
</dbReference>
<dbReference type="Pfam" id="PF06458">
    <property type="entry name" value="MucBP"/>
    <property type="match status" value="2"/>
</dbReference>
<evidence type="ECO:0000313" key="5">
    <source>
        <dbReference type="EMBL" id="TRZ28361.1"/>
    </source>
</evidence>
<keyword evidence="3" id="KW-0732">Signal</keyword>
<dbReference type="EMBL" id="PDXQ01000002">
    <property type="protein sequence ID" value="TRZ28361.1"/>
    <property type="molecule type" value="Genomic_DNA"/>
</dbReference>
<dbReference type="Gene3D" id="3.10.20.320">
    <property type="entry name" value="Putative peptidoglycan bound protein (lpxtg motif)"/>
    <property type="match status" value="2"/>
</dbReference>
<evidence type="ECO:0000256" key="1">
    <source>
        <dbReference type="ARBA" id="ARBA00022737"/>
    </source>
</evidence>
<keyword evidence="2" id="KW-1133">Transmembrane helix</keyword>
<feature type="transmembrane region" description="Helical" evidence="2">
    <location>
        <begin position="146"/>
        <end position="164"/>
    </location>
</feature>
<sequence>MRKHYIRCLAVLSMIVGVLQFGVAESFAEASTATVTTEYALYDTLTPTEQKNLVTKQPEATITQDEENFRLIYQKKTAQPVNQANKTTGATLQQTNTHQVLQSTYKTLPKTGEQKQNKTIVYCGMIFLATGILLLVWKRRQAKKALLVLALIGGTGFTSIAAAATPELPAAKTETLAKGSTFKPDTSVSEYDYLGYIHSSNNHDSPVVPEKKEGTVLVHFVDENGNTIVLDETLTGNIGEKYTSEAKTITGYSLKEIRGNATGTFTEQQQEVTYVYTKEPVKGADVIVHYVDEEGVAIVPDEKLTGNVGEQYTSKAKTITGYILKEVPENATGTFTDQQQEVTYVYEKEKQLGRVIIDFSKVTSNIGGDFYVYIDEDGVPKWTSVKAVGFVLYDTNYRIPDNGKLELEGEVGTKVVGPSGLNLEVSGYLPLGLVYLDSEGVEQVAEMQGFRISFNEEAPLTYTEENQTIVYNMYYPN</sequence>
<evidence type="ECO:0000259" key="4">
    <source>
        <dbReference type="Pfam" id="PF06458"/>
    </source>
</evidence>
<dbReference type="InterPro" id="IPR009459">
    <property type="entry name" value="MucBP_dom"/>
</dbReference>
<evidence type="ECO:0000256" key="2">
    <source>
        <dbReference type="SAM" id="Phobius"/>
    </source>
</evidence>
<feature type="chain" id="PRO_5038688873" description="MucBP domain-containing protein" evidence="3">
    <location>
        <begin position="25"/>
        <end position="477"/>
    </location>
</feature>
<keyword evidence="1" id="KW-0677">Repeat</keyword>
<organism evidence="5 6">
    <name type="scientific">Enterococcus avium</name>
    <name type="common">Streptococcus avium</name>
    <dbReference type="NCBI Taxonomy" id="33945"/>
    <lineage>
        <taxon>Bacteria</taxon>
        <taxon>Bacillati</taxon>
        <taxon>Bacillota</taxon>
        <taxon>Bacilli</taxon>
        <taxon>Lactobacillales</taxon>
        <taxon>Enterococcaceae</taxon>
        <taxon>Enterococcus</taxon>
    </lineage>
</organism>
<dbReference type="Proteomes" id="UP000316316">
    <property type="component" value="Unassembled WGS sequence"/>
</dbReference>
<feature type="signal peptide" evidence="3">
    <location>
        <begin position="1"/>
        <end position="24"/>
    </location>
</feature>
<evidence type="ECO:0000256" key="3">
    <source>
        <dbReference type="SAM" id="SignalP"/>
    </source>
</evidence>
<accession>A0A8B5VXU1</accession>
<gene>
    <name evidence="5" type="ORF">AUF17_16705</name>
</gene>
<reference evidence="5 6" key="1">
    <citation type="submission" date="2017-10" db="EMBL/GenBank/DDBJ databases">
        <title>FDA dAtabase for Regulatory Grade micrObial Sequences (FDA-ARGOS): Supporting development and validation of Infectious Disease Dx tests.</title>
        <authorList>
            <person name="Campos J."/>
            <person name="Goldberg B."/>
            <person name="Tallon L.J."/>
            <person name="Sadzewicz L."/>
            <person name="Sengamalay N."/>
            <person name="Ott S."/>
            <person name="Godinez A."/>
            <person name="Nagaraj S."/>
            <person name="Vyas G."/>
            <person name="Aluvathingal J."/>
            <person name="Nadendla S."/>
            <person name="Geyer C."/>
            <person name="Nandy P."/>
            <person name="Hobson J."/>
            <person name="Sichtig H."/>
        </authorList>
    </citation>
    <scope>NUCLEOTIDE SEQUENCE [LARGE SCALE GENOMIC DNA]</scope>
    <source>
        <strain evidence="5 6">FDAARGOS_185</strain>
    </source>
</reference>
<feature type="domain" description="MucBP" evidence="4">
    <location>
        <begin position="215"/>
        <end position="277"/>
    </location>
</feature>
<keyword evidence="2" id="KW-0812">Transmembrane</keyword>
<dbReference type="AlphaFoldDB" id="A0A8B5VXU1"/>
<protein>
    <recommendedName>
        <fullName evidence="4">MucBP domain-containing protein</fullName>
    </recommendedName>
</protein>
<keyword evidence="2" id="KW-0472">Membrane</keyword>
<feature type="transmembrane region" description="Helical" evidence="2">
    <location>
        <begin position="119"/>
        <end position="137"/>
    </location>
</feature>
<comment type="caution">
    <text evidence="5">The sequence shown here is derived from an EMBL/GenBank/DDBJ whole genome shotgun (WGS) entry which is preliminary data.</text>
</comment>
<dbReference type="RefSeq" id="WP_144325641.1">
    <property type="nucleotide sequence ID" value="NZ_JAEMPA010000429.1"/>
</dbReference>
<name>A0A8B5VXU1_ENTAV</name>